<feature type="transmembrane region" description="Helical" evidence="1">
    <location>
        <begin position="59"/>
        <end position="77"/>
    </location>
</feature>
<sequence length="80" mass="8746">MPVEPTSTLPMGLALLSSLLQMSLFMVFISMIVNRPAMPWFVAHLVTTGGGQSLTEMEFPFLAQATFGLIIILYPTVQTV</sequence>
<keyword evidence="1" id="KW-0472">Membrane</keyword>
<dbReference type="EMBL" id="GGEC01088549">
    <property type="protein sequence ID" value="MBX69033.1"/>
    <property type="molecule type" value="Transcribed_RNA"/>
</dbReference>
<keyword evidence="1" id="KW-1133">Transmembrane helix</keyword>
<protein>
    <submittedName>
        <fullName evidence="2">Uncharacterized protein</fullName>
    </submittedName>
</protein>
<keyword evidence="1" id="KW-0812">Transmembrane</keyword>
<reference evidence="2" key="1">
    <citation type="submission" date="2018-02" db="EMBL/GenBank/DDBJ databases">
        <title>Rhizophora mucronata_Transcriptome.</title>
        <authorList>
            <person name="Meera S.P."/>
            <person name="Sreeshan A."/>
            <person name="Augustine A."/>
        </authorList>
    </citation>
    <scope>NUCLEOTIDE SEQUENCE</scope>
    <source>
        <tissue evidence="2">Leaf</tissue>
    </source>
</reference>
<evidence type="ECO:0000313" key="2">
    <source>
        <dbReference type="EMBL" id="MBX69033.1"/>
    </source>
</evidence>
<accession>A0A2P2QPX4</accession>
<evidence type="ECO:0000256" key="1">
    <source>
        <dbReference type="SAM" id="Phobius"/>
    </source>
</evidence>
<dbReference type="AlphaFoldDB" id="A0A2P2QPX4"/>
<name>A0A2P2QPX4_RHIMU</name>
<organism evidence="2">
    <name type="scientific">Rhizophora mucronata</name>
    <name type="common">Asiatic mangrove</name>
    <dbReference type="NCBI Taxonomy" id="61149"/>
    <lineage>
        <taxon>Eukaryota</taxon>
        <taxon>Viridiplantae</taxon>
        <taxon>Streptophyta</taxon>
        <taxon>Embryophyta</taxon>
        <taxon>Tracheophyta</taxon>
        <taxon>Spermatophyta</taxon>
        <taxon>Magnoliopsida</taxon>
        <taxon>eudicotyledons</taxon>
        <taxon>Gunneridae</taxon>
        <taxon>Pentapetalae</taxon>
        <taxon>rosids</taxon>
        <taxon>fabids</taxon>
        <taxon>Malpighiales</taxon>
        <taxon>Rhizophoraceae</taxon>
        <taxon>Rhizophora</taxon>
    </lineage>
</organism>
<feature type="transmembrane region" description="Helical" evidence="1">
    <location>
        <begin position="12"/>
        <end position="33"/>
    </location>
</feature>
<proteinExistence type="predicted"/>